<organism evidence="2">
    <name type="scientific">Streptomyces sp. gb1(2016)</name>
    <dbReference type="NCBI Taxonomy" id="1828321"/>
    <lineage>
        <taxon>Bacteria</taxon>
        <taxon>Bacillati</taxon>
        <taxon>Actinomycetota</taxon>
        <taxon>Actinomycetes</taxon>
        <taxon>Kitasatosporales</taxon>
        <taxon>Streptomycetaceae</taxon>
        <taxon>Streptomyces</taxon>
    </lineage>
</organism>
<feature type="compositionally biased region" description="Pro residues" evidence="1">
    <location>
        <begin position="166"/>
        <end position="176"/>
    </location>
</feature>
<dbReference type="AlphaFoldDB" id="A0A652L6C6"/>
<evidence type="ECO:0000256" key="1">
    <source>
        <dbReference type="SAM" id="MobiDB-lite"/>
    </source>
</evidence>
<feature type="region of interest" description="Disordered" evidence="1">
    <location>
        <begin position="1"/>
        <end position="30"/>
    </location>
</feature>
<feature type="region of interest" description="Disordered" evidence="1">
    <location>
        <begin position="117"/>
        <end position="177"/>
    </location>
</feature>
<name>A0A652L6C6_9ACTN</name>
<feature type="compositionally biased region" description="Polar residues" evidence="1">
    <location>
        <begin position="1"/>
        <end position="10"/>
    </location>
</feature>
<sequence>GRAVHRQSQLDLDAANTARETADGLRTGLDGTRARETTLIGDLGRAEEAVTRADRTVRQADTDLRRGTRARDAIQAQVHEIGRDLGEVRRELGTQAHRHSQAWAGLPGLTRALETGRRAESIGEGPSQRSSMSSAPARATRSGRFGGQPLPAPPPEDQGPAEAPATPVPAPAPRPVLPSDERAQLVARLPGMTEQDRTARLLDLASPDREALASDRTLAAELRRALPADEFARTAALLMVDVPAGADLPVSAGIEARAQVARMLRSPAVAERMLNEGARMTVVPKDAATTSLDAFGVLRGKSAQDARPFATMRGAETDGQVAVGEENLLGGATSVPGAGLYARPCPGWPGSRRW</sequence>
<feature type="non-terminal residue" evidence="2">
    <location>
        <position position="1"/>
    </location>
</feature>
<comment type="caution">
    <text evidence="2">The sequence shown here is derived from an EMBL/GenBank/DDBJ whole genome shotgun (WGS) entry which is preliminary data.</text>
</comment>
<accession>A0A652L6C6</accession>
<protein>
    <submittedName>
        <fullName evidence="2">Uncharacterized protein</fullName>
    </submittedName>
</protein>
<gene>
    <name evidence="2" type="ORF">EAO74_08945</name>
</gene>
<dbReference type="EMBL" id="RDBM01000029">
    <property type="protein sequence ID" value="TXS31519.1"/>
    <property type="molecule type" value="Genomic_DNA"/>
</dbReference>
<proteinExistence type="predicted"/>
<reference evidence="2" key="1">
    <citation type="submission" date="2018-10" db="EMBL/GenBank/DDBJ databases">
        <authorList>
            <person name="Hariharan J."/>
            <person name="Choudoir M.J."/>
            <person name="Diebold P."/>
            <person name="Panke-Buisse K."/>
            <person name="Campbell A.N."/>
            <person name="Buckley D.H."/>
        </authorList>
    </citation>
    <scope>NUCLEOTIDE SEQUENCE</scope>
    <source>
        <strain evidence="2">Gb1</strain>
    </source>
</reference>
<evidence type="ECO:0000313" key="2">
    <source>
        <dbReference type="EMBL" id="TXS31519.1"/>
    </source>
</evidence>